<keyword evidence="1 4" id="KW-0349">Heme</keyword>
<dbReference type="SMART" id="SM01117">
    <property type="entry name" value="Cyt-b5"/>
    <property type="match status" value="1"/>
</dbReference>
<dbReference type="GO" id="GO:0006631">
    <property type="term" value="P:fatty acid metabolic process"/>
    <property type="evidence" value="ECO:0007669"/>
    <property type="project" value="UniProtKB-ARBA"/>
</dbReference>
<sequence length="233" mass="26673">MGGLNEVVRRGRVPYEIGGLVVALGGVLVWSEWLPLWGFPLVCAILGEVAAMTIDTVERKRRLERVEFMPKPVNENKTFTWQEVAMHNTAESAWIAIRGKVYDVTTFLDKHPGGFELLLLCCGRDATDLFISYHPFTDKPDQVLKKFEIGKVSTYEHATFGDDDGFYEECCEKVKEYFERTKKDPKNPMLMIVRMAPVYVFSVCFFYISFVSHSFSWPMRALSAILFGVCQVR</sequence>
<dbReference type="GO" id="GO:0008610">
    <property type="term" value="P:lipid biosynthetic process"/>
    <property type="evidence" value="ECO:0007669"/>
    <property type="project" value="UniProtKB-ARBA"/>
</dbReference>
<organism evidence="6">
    <name type="scientific">Rhodosorus marinus</name>
    <dbReference type="NCBI Taxonomy" id="101924"/>
    <lineage>
        <taxon>Eukaryota</taxon>
        <taxon>Rhodophyta</taxon>
        <taxon>Stylonematophyceae</taxon>
        <taxon>Stylonematales</taxon>
        <taxon>Stylonemataceae</taxon>
        <taxon>Rhodosorus</taxon>
    </lineage>
</organism>
<dbReference type="GO" id="GO:0016717">
    <property type="term" value="F:oxidoreductase activity, acting on paired donors, with oxidation of a pair of donors resulting in the reduction of molecular oxygen to two molecules of water"/>
    <property type="evidence" value="ECO:0007669"/>
    <property type="project" value="TreeGrafter"/>
</dbReference>
<evidence type="ECO:0000256" key="4">
    <source>
        <dbReference type="RuleBase" id="RU362121"/>
    </source>
</evidence>
<feature type="transmembrane region" description="Helical" evidence="4">
    <location>
        <begin position="36"/>
        <end position="54"/>
    </location>
</feature>
<evidence type="ECO:0000259" key="5">
    <source>
        <dbReference type="PROSITE" id="PS50255"/>
    </source>
</evidence>
<dbReference type="SUPFAM" id="SSF55856">
    <property type="entry name" value="Cytochrome b5-like heme/steroid binding domain"/>
    <property type="match status" value="1"/>
</dbReference>
<accession>A0A7S3ECC1</accession>
<evidence type="ECO:0000256" key="1">
    <source>
        <dbReference type="ARBA" id="ARBA00022617"/>
    </source>
</evidence>
<comment type="caution">
    <text evidence="4">Lacks conserved residue(s) required for the propagation of feature annotation.</text>
</comment>
<dbReference type="GO" id="GO:0020037">
    <property type="term" value="F:heme binding"/>
    <property type="evidence" value="ECO:0007669"/>
    <property type="project" value="UniProtKB-UniRule"/>
</dbReference>
<keyword evidence="4" id="KW-1133">Transmembrane helix</keyword>
<evidence type="ECO:0000313" key="6">
    <source>
        <dbReference type="EMBL" id="CAE0042155.1"/>
    </source>
</evidence>
<dbReference type="InterPro" id="IPR001199">
    <property type="entry name" value="Cyt_B5-like_heme/steroid-bd"/>
</dbReference>
<name>A0A7S3ECC1_9RHOD</name>
<dbReference type="PANTHER" id="PTHR19353:SF19">
    <property type="entry name" value="DELTA(5) FATTY ACID DESATURASE C-RELATED"/>
    <property type="match status" value="1"/>
</dbReference>
<feature type="transmembrane region" description="Helical" evidence="4">
    <location>
        <begin position="189"/>
        <end position="210"/>
    </location>
</feature>
<evidence type="ECO:0000256" key="2">
    <source>
        <dbReference type="ARBA" id="ARBA00022723"/>
    </source>
</evidence>
<dbReference type="PANTHER" id="PTHR19353">
    <property type="entry name" value="FATTY ACID DESATURASE 2"/>
    <property type="match status" value="1"/>
</dbReference>
<dbReference type="GO" id="GO:0046872">
    <property type="term" value="F:metal ion binding"/>
    <property type="evidence" value="ECO:0007669"/>
    <property type="project" value="UniProtKB-UniRule"/>
</dbReference>
<dbReference type="InterPro" id="IPR036400">
    <property type="entry name" value="Cyt_B5-like_heme/steroid_sf"/>
</dbReference>
<dbReference type="FunFam" id="3.10.120.10:FF:000007">
    <property type="entry name" value="Sulfite oxidase, mitochondrial"/>
    <property type="match status" value="1"/>
</dbReference>
<comment type="similarity">
    <text evidence="4">Belongs to the cytochrome b5 family.</text>
</comment>
<dbReference type="PRINTS" id="PR00363">
    <property type="entry name" value="CYTOCHROMEB5"/>
</dbReference>
<feature type="domain" description="Cytochrome b5 heme-binding" evidence="5">
    <location>
        <begin position="76"/>
        <end position="153"/>
    </location>
</feature>
<reference evidence="6" key="1">
    <citation type="submission" date="2021-01" db="EMBL/GenBank/DDBJ databases">
        <authorList>
            <person name="Corre E."/>
            <person name="Pelletier E."/>
            <person name="Niang G."/>
            <person name="Scheremetjew M."/>
            <person name="Finn R."/>
            <person name="Kale V."/>
            <person name="Holt S."/>
            <person name="Cochrane G."/>
            <person name="Meng A."/>
            <person name="Brown T."/>
            <person name="Cohen L."/>
        </authorList>
    </citation>
    <scope>NUCLEOTIDE SEQUENCE</scope>
    <source>
        <strain evidence="6">CCMP 769</strain>
    </source>
</reference>
<gene>
    <name evidence="6" type="ORF">RMAR00112_LOCUS10120</name>
</gene>
<keyword evidence="2 4" id="KW-0479">Metal-binding</keyword>
<keyword evidence="4" id="KW-0812">Transmembrane</keyword>
<dbReference type="PROSITE" id="PS00191">
    <property type="entry name" value="CYTOCHROME_B5_1"/>
    <property type="match status" value="1"/>
</dbReference>
<dbReference type="Pfam" id="PF00173">
    <property type="entry name" value="Cyt-b5"/>
    <property type="match status" value="1"/>
</dbReference>
<dbReference type="EMBL" id="HBHW01012916">
    <property type="protein sequence ID" value="CAE0042155.1"/>
    <property type="molecule type" value="Transcribed_RNA"/>
</dbReference>
<keyword evidence="3 4" id="KW-0408">Iron</keyword>
<dbReference type="InterPro" id="IPR012171">
    <property type="entry name" value="Fatty_acid_desaturase"/>
</dbReference>
<dbReference type="Gene3D" id="3.10.120.10">
    <property type="entry name" value="Cytochrome b5-like heme/steroid binding domain"/>
    <property type="match status" value="1"/>
</dbReference>
<keyword evidence="4" id="KW-0472">Membrane</keyword>
<dbReference type="InterPro" id="IPR018506">
    <property type="entry name" value="Cyt_B5_heme-BS"/>
</dbReference>
<proteinExistence type="inferred from homology"/>
<feature type="transmembrane region" description="Helical" evidence="4">
    <location>
        <begin position="12"/>
        <end position="30"/>
    </location>
</feature>
<evidence type="ECO:0000256" key="3">
    <source>
        <dbReference type="ARBA" id="ARBA00023004"/>
    </source>
</evidence>
<dbReference type="AlphaFoldDB" id="A0A7S3ECC1"/>
<dbReference type="GO" id="GO:0016020">
    <property type="term" value="C:membrane"/>
    <property type="evidence" value="ECO:0007669"/>
    <property type="project" value="TreeGrafter"/>
</dbReference>
<protein>
    <recommendedName>
        <fullName evidence="5">Cytochrome b5 heme-binding domain-containing protein</fullName>
    </recommendedName>
</protein>
<dbReference type="PROSITE" id="PS50255">
    <property type="entry name" value="CYTOCHROME_B5_2"/>
    <property type="match status" value="1"/>
</dbReference>